<organism evidence="3 4">
    <name type="scientific">Saccharata proteae CBS 121410</name>
    <dbReference type="NCBI Taxonomy" id="1314787"/>
    <lineage>
        <taxon>Eukaryota</taxon>
        <taxon>Fungi</taxon>
        <taxon>Dikarya</taxon>
        <taxon>Ascomycota</taxon>
        <taxon>Pezizomycotina</taxon>
        <taxon>Dothideomycetes</taxon>
        <taxon>Dothideomycetes incertae sedis</taxon>
        <taxon>Botryosphaeriales</taxon>
        <taxon>Saccharataceae</taxon>
        <taxon>Saccharata</taxon>
    </lineage>
</organism>
<dbReference type="AlphaFoldDB" id="A0A6A5YCJ8"/>
<feature type="compositionally biased region" description="Acidic residues" evidence="2">
    <location>
        <begin position="355"/>
        <end position="364"/>
    </location>
</feature>
<dbReference type="EMBL" id="ML978714">
    <property type="protein sequence ID" value="KAF2089615.1"/>
    <property type="molecule type" value="Genomic_DNA"/>
</dbReference>
<protein>
    <submittedName>
        <fullName evidence="3">Uncharacterized protein</fullName>
    </submittedName>
</protein>
<keyword evidence="1" id="KW-0175">Coiled coil</keyword>
<evidence type="ECO:0000256" key="2">
    <source>
        <dbReference type="SAM" id="MobiDB-lite"/>
    </source>
</evidence>
<sequence length="364" mass="42528">MASNSGNGRDNSSRGSNPRSILGGPQKKGDVDKQPLKTEPVLVTLQIGQELDVMVVGRTVKIIVQALDTDTETTRLIVTEPNGERWIQDMPMYFPFMKFPKELRDMIYNEIYSYSSAYSRDISGKRRRRVDPDDLFNPTELDIVIAMEIQEKKDYRRKGNALIFANKTIMREALPFYLKRKVFEFSSLPRMNEFLECFTDPLALQWISGLHFWIDVMQLDRRARPSPRLKDCLSLTRLFIRFSTEKSLTERWPTFDEFAREPIWAELMTYDNLGYIVPGYGYCERHVEKKLNGYVRNMKQIVRNRRLERQLAELNADYESLNARRKADEELHGSSSKKPLIFIDDTDKGSYGSLDDMDDDDFDY</sequence>
<accession>A0A6A5YCJ8</accession>
<evidence type="ECO:0000313" key="3">
    <source>
        <dbReference type="EMBL" id="KAF2089615.1"/>
    </source>
</evidence>
<feature type="region of interest" description="Disordered" evidence="2">
    <location>
        <begin position="340"/>
        <end position="364"/>
    </location>
</feature>
<proteinExistence type="predicted"/>
<feature type="coiled-coil region" evidence="1">
    <location>
        <begin position="297"/>
        <end position="331"/>
    </location>
</feature>
<evidence type="ECO:0000256" key="1">
    <source>
        <dbReference type="SAM" id="Coils"/>
    </source>
</evidence>
<feature type="region of interest" description="Disordered" evidence="2">
    <location>
        <begin position="1"/>
        <end position="35"/>
    </location>
</feature>
<gene>
    <name evidence="3" type="ORF">K490DRAFT_63751</name>
</gene>
<reference evidence="3" key="1">
    <citation type="journal article" date="2020" name="Stud. Mycol.">
        <title>101 Dothideomycetes genomes: a test case for predicting lifestyles and emergence of pathogens.</title>
        <authorList>
            <person name="Haridas S."/>
            <person name="Albert R."/>
            <person name="Binder M."/>
            <person name="Bloem J."/>
            <person name="Labutti K."/>
            <person name="Salamov A."/>
            <person name="Andreopoulos B."/>
            <person name="Baker S."/>
            <person name="Barry K."/>
            <person name="Bills G."/>
            <person name="Bluhm B."/>
            <person name="Cannon C."/>
            <person name="Castanera R."/>
            <person name="Culley D."/>
            <person name="Daum C."/>
            <person name="Ezra D."/>
            <person name="Gonzalez J."/>
            <person name="Henrissat B."/>
            <person name="Kuo A."/>
            <person name="Liang C."/>
            <person name="Lipzen A."/>
            <person name="Lutzoni F."/>
            <person name="Magnuson J."/>
            <person name="Mondo S."/>
            <person name="Nolan M."/>
            <person name="Ohm R."/>
            <person name="Pangilinan J."/>
            <person name="Park H.-J."/>
            <person name="Ramirez L."/>
            <person name="Alfaro M."/>
            <person name="Sun H."/>
            <person name="Tritt A."/>
            <person name="Yoshinaga Y."/>
            <person name="Zwiers L.-H."/>
            <person name="Turgeon B."/>
            <person name="Goodwin S."/>
            <person name="Spatafora J."/>
            <person name="Crous P."/>
            <person name="Grigoriev I."/>
        </authorList>
    </citation>
    <scope>NUCLEOTIDE SEQUENCE</scope>
    <source>
        <strain evidence="3">CBS 121410</strain>
    </source>
</reference>
<dbReference type="Proteomes" id="UP000799776">
    <property type="component" value="Unassembled WGS sequence"/>
</dbReference>
<evidence type="ECO:0000313" key="4">
    <source>
        <dbReference type="Proteomes" id="UP000799776"/>
    </source>
</evidence>
<feature type="compositionally biased region" description="Low complexity" evidence="2">
    <location>
        <begin position="1"/>
        <end position="20"/>
    </location>
</feature>
<name>A0A6A5YCJ8_9PEZI</name>
<keyword evidence="4" id="KW-1185">Reference proteome</keyword>
<dbReference type="OrthoDB" id="62952at2759"/>